<dbReference type="PROSITE" id="PS00039">
    <property type="entry name" value="DEAD_ATP_HELICASE"/>
    <property type="match status" value="1"/>
</dbReference>
<dbReference type="SMART" id="SM01178">
    <property type="entry name" value="DUF4217"/>
    <property type="match status" value="1"/>
</dbReference>
<feature type="compositionally biased region" description="Basic residues" evidence="8">
    <location>
        <begin position="1"/>
        <end position="14"/>
    </location>
</feature>
<evidence type="ECO:0000313" key="11">
    <source>
        <dbReference type="EMBL" id="KAG0496163.1"/>
    </source>
</evidence>
<dbReference type="InterPro" id="IPR025313">
    <property type="entry name" value="SPB4-like_CTE"/>
</dbReference>
<evidence type="ECO:0000256" key="4">
    <source>
        <dbReference type="ARBA" id="ARBA00022840"/>
    </source>
</evidence>
<dbReference type="OrthoDB" id="60033at2759"/>
<keyword evidence="3 6" id="KW-0347">Helicase</keyword>
<feature type="compositionally biased region" description="Basic and acidic residues" evidence="8">
    <location>
        <begin position="701"/>
        <end position="712"/>
    </location>
</feature>
<dbReference type="GO" id="GO:0003724">
    <property type="term" value="F:RNA helicase activity"/>
    <property type="evidence" value="ECO:0007669"/>
    <property type="project" value="UniProtKB-EC"/>
</dbReference>
<feature type="domain" description="Helicase ATP-binding" evidence="9">
    <location>
        <begin position="99"/>
        <end position="274"/>
    </location>
</feature>
<dbReference type="CDD" id="cd18787">
    <property type="entry name" value="SF2_C_DEAD"/>
    <property type="match status" value="1"/>
</dbReference>
<keyword evidence="12" id="KW-1185">Reference proteome</keyword>
<dbReference type="Gene3D" id="3.40.50.300">
    <property type="entry name" value="P-loop containing nucleotide triphosphate hydrolases"/>
    <property type="match status" value="2"/>
</dbReference>
<reference evidence="11 12" key="1">
    <citation type="journal article" date="2020" name="Nat. Food">
        <title>A phased Vanilla planifolia genome enables genetic improvement of flavour and production.</title>
        <authorList>
            <person name="Hasing T."/>
            <person name="Tang H."/>
            <person name="Brym M."/>
            <person name="Khazi F."/>
            <person name="Huang T."/>
            <person name="Chambers A.H."/>
        </authorList>
    </citation>
    <scope>NUCLEOTIDE SEQUENCE [LARGE SCALE GENOMIC DNA]</scope>
    <source>
        <tissue evidence="11">Leaf</tissue>
    </source>
</reference>
<gene>
    <name evidence="11" type="ORF">HPP92_000854</name>
</gene>
<evidence type="ECO:0000256" key="6">
    <source>
        <dbReference type="RuleBase" id="RU000492"/>
    </source>
</evidence>
<dbReference type="SMART" id="SM00490">
    <property type="entry name" value="HELICc"/>
    <property type="match status" value="1"/>
</dbReference>
<keyword evidence="2 6" id="KW-0378">Hydrolase</keyword>
<keyword evidence="1 6" id="KW-0547">Nucleotide-binding</keyword>
<evidence type="ECO:0000313" key="12">
    <source>
        <dbReference type="Proteomes" id="UP000636800"/>
    </source>
</evidence>
<proteinExistence type="inferred from homology"/>
<evidence type="ECO:0000259" key="9">
    <source>
        <dbReference type="PROSITE" id="PS51192"/>
    </source>
</evidence>
<dbReference type="Pfam" id="PF13959">
    <property type="entry name" value="CTE_SPB4"/>
    <property type="match status" value="1"/>
</dbReference>
<dbReference type="Proteomes" id="UP000636800">
    <property type="component" value="Chromosome 1"/>
</dbReference>
<dbReference type="EMBL" id="JADCNL010000001">
    <property type="protein sequence ID" value="KAG0496163.1"/>
    <property type="molecule type" value="Genomic_DNA"/>
</dbReference>
<dbReference type="PANTHER" id="PTHR24031">
    <property type="entry name" value="RNA HELICASE"/>
    <property type="match status" value="1"/>
</dbReference>
<comment type="function">
    <text evidence="7">RNA helicase.</text>
</comment>
<dbReference type="InterPro" id="IPR000629">
    <property type="entry name" value="RNA-helicase_DEAD-box_CS"/>
</dbReference>
<comment type="catalytic activity">
    <reaction evidence="7">
        <text>ATP + H2O = ADP + phosphate + H(+)</text>
        <dbReference type="Rhea" id="RHEA:13065"/>
        <dbReference type="ChEBI" id="CHEBI:15377"/>
        <dbReference type="ChEBI" id="CHEBI:15378"/>
        <dbReference type="ChEBI" id="CHEBI:30616"/>
        <dbReference type="ChEBI" id="CHEBI:43474"/>
        <dbReference type="ChEBI" id="CHEBI:456216"/>
        <dbReference type="EC" id="3.6.4.13"/>
    </reaction>
</comment>
<dbReference type="InterPro" id="IPR011545">
    <property type="entry name" value="DEAD/DEAH_box_helicase_dom"/>
</dbReference>
<dbReference type="GO" id="GO:0016787">
    <property type="term" value="F:hydrolase activity"/>
    <property type="evidence" value="ECO:0007669"/>
    <property type="project" value="UniProtKB-KW"/>
</dbReference>
<dbReference type="CDD" id="cd17941">
    <property type="entry name" value="DEADc_DDX10"/>
    <property type="match status" value="1"/>
</dbReference>
<dbReference type="PROSITE" id="PS51192">
    <property type="entry name" value="HELICASE_ATP_BIND_1"/>
    <property type="match status" value="1"/>
</dbReference>
<dbReference type="AlphaFoldDB" id="A0A835VGD9"/>
<dbReference type="Pfam" id="PF00270">
    <property type="entry name" value="DEAD"/>
    <property type="match status" value="1"/>
</dbReference>
<evidence type="ECO:0000256" key="2">
    <source>
        <dbReference type="ARBA" id="ARBA00022801"/>
    </source>
</evidence>
<keyword evidence="4 6" id="KW-0067">ATP-binding</keyword>
<dbReference type="SUPFAM" id="SSF52540">
    <property type="entry name" value="P-loop containing nucleoside triphosphate hydrolases"/>
    <property type="match status" value="1"/>
</dbReference>
<dbReference type="InterPro" id="IPR027417">
    <property type="entry name" value="P-loop_NTPase"/>
</dbReference>
<dbReference type="SMART" id="SM00487">
    <property type="entry name" value="DEXDc"/>
    <property type="match status" value="1"/>
</dbReference>
<name>A0A835VGD9_VANPL</name>
<feature type="region of interest" description="Disordered" evidence="8">
    <location>
        <begin position="1"/>
        <end position="20"/>
    </location>
</feature>
<dbReference type="Pfam" id="PF00271">
    <property type="entry name" value="Helicase_C"/>
    <property type="match status" value="1"/>
</dbReference>
<dbReference type="InterPro" id="IPR014001">
    <property type="entry name" value="Helicase_ATP-bd"/>
</dbReference>
<dbReference type="InterPro" id="IPR001650">
    <property type="entry name" value="Helicase_C-like"/>
</dbReference>
<evidence type="ECO:0000256" key="7">
    <source>
        <dbReference type="RuleBase" id="RU365068"/>
    </source>
</evidence>
<feature type="region of interest" description="Disordered" evidence="8">
    <location>
        <begin position="690"/>
        <end position="731"/>
    </location>
</feature>
<dbReference type="GO" id="GO:0003723">
    <property type="term" value="F:RNA binding"/>
    <property type="evidence" value="ECO:0007669"/>
    <property type="project" value="UniProtKB-UniRule"/>
</dbReference>
<evidence type="ECO:0000256" key="8">
    <source>
        <dbReference type="SAM" id="MobiDB-lite"/>
    </source>
</evidence>
<comment type="domain">
    <text evidence="7">The Q motif is unique to and characteristic of the DEAD box family of RNA helicases and controls ATP binding and hydrolysis.</text>
</comment>
<protein>
    <recommendedName>
        <fullName evidence="7">ATP-dependent RNA helicase</fullName>
        <ecNumber evidence="7">3.6.4.13</ecNumber>
    </recommendedName>
</protein>
<sequence length="760" mass="86226">MPPMRRFKVRKSRNQQRFSESQEIELLEQWIEAGKPDSGTNPLAIPPPPRMMTVGRMEDDGFSPYAGCTLFQQLPISRKTKEGLAPKYKEMSEIQRASLPHSLCGRDILGAAKTGSGKTLAFIIPVIEKLYRARWGPEDGVGSIIISPTKELAGQLFEELKMVGKRHTISAGLLIGGRKDVDTEKECVNFLNILVCTPGRLLQHMNETPNFECSQLQVLVLDEADRMLDKKFKGELDAIISQLPKRRQTLLFSATQTKSVNDLARLSLKDPEYISVHAESVTATPERLKQIAMEVSLDQKLNALWSFIKSHLHSKMIVFLSSCKQVRFVYEAFKKLRPGIPLKCLHGRMKQNTRMAIYLDFCETNSVLFSTDVASRGLDFPAVDWVIQVDCPEDVAAYIHRVGRTARFTSEGKSVLFLLPSEMKMLAKLQSAESKIPIKLKKVKSEKMEQISGSLASLLVKYPDMQQLAKRAFVTYVKSVNLQKDKEVFDVFKLPLEDYSASLGLAIIPKIRFISQKMKNTNGKMQDVNPLENAMKAEKVSVFDIAIHEKDIKDGVNKMKSTIKKLHEKVNCDQAEEDILVPKNSSVELNKNDLTLLPTRVLKKKKLKINVHRPLGTRLKYDDNGNQIAPLAAFAVMENADSVLQPEKVKERYEKLKEEMKQRDKEDKILQRQRLREKRMKDKIKLNRWVEDDDNNGGEHSLSDDDKVDRQKNSKVRFASDSEDGEETTNTKKMRVLDIDAISLAEQEALALKLLSSMHS</sequence>
<dbReference type="EC" id="3.6.4.13" evidence="7"/>
<evidence type="ECO:0000256" key="1">
    <source>
        <dbReference type="ARBA" id="ARBA00022741"/>
    </source>
</evidence>
<evidence type="ECO:0000256" key="5">
    <source>
        <dbReference type="ARBA" id="ARBA00022884"/>
    </source>
</evidence>
<organism evidence="11 12">
    <name type="scientific">Vanilla planifolia</name>
    <name type="common">Vanilla</name>
    <dbReference type="NCBI Taxonomy" id="51239"/>
    <lineage>
        <taxon>Eukaryota</taxon>
        <taxon>Viridiplantae</taxon>
        <taxon>Streptophyta</taxon>
        <taxon>Embryophyta</taxon>
        <taxon>Tracheophyta</taxon>
        <taxon>Spermatophyta</taxon>
        <taxon>Magnoliopsida</taxon>
        <taxon>Liliopsida</taxon>
        <taxon>Asparagales</taxon>
        <taxon>Orchidaceae</taxon>
        <taxon>Vanilloideae</taxon>
        <taxon>Vanilleae</taxon>
        <taxon>Vanilla</taxon>
    </lineage>
</organism>
<feature type="domain" description="Helicase C-terminal" evidence="10">
    <location>
        <begin position="296"/>
        <end position="449"/>
    </location>
</feature>
<dbReference type="GO" id="GO:0005524">
    <property type="term" value="F:ATP binding"/>
    <property type="evidence" value="ECO:0007669"/>
    <property type="project" value="UniProtKB-UniRule"/>
</dbReference>
<evidence type="ECO:0000259" key="10">
    <source>
        <dbReference type="PROSITE" id="PS51194"/>
    </source>
</evidence>
<keyword evidence="5 7" id="KW-0694">RNA-binding</keyword>
<dbReference type="PROSITE" id="PS51194">
    <property type="entry name" value="HELICASE_CTER"/>
    <property type="match status" value="1"/>
</dbReference>
<comment type="caution">
    <text evidence="11">The sequence shown here is derived from an EMBL/GenBank/DDBJ whole genome shotgun (WGS) entry which is preliminary data.</text>
</comment>
<accession>A0A835VGD9</accession>
<comment type="similarity">
    <text evidence="6">Belongs to the DEAD box helicase family.</text>
</comment>
<evidence type="ECO:0000256" key="3">
    <source>
        <dbReference type="ARBA" id="ARBA00022806"/>
    </source>
</evidence>